<dbReference type="Proteomes" id="UP001189429">
    <property type="component" value="Unassembled WGS sequence"/>
</dbReference>
<feature type="region of interest" description="Disordered" evidence="4">
    <location>
        <begin position="310"/>
        <end position="332"/>
    </location>
</feature>
<organism evidence="5 6">
    <name type="scientific">Prorocentrum cordatum</name>
    <dbReference type="NCBI Taxonomy" id="2364126"/>
    <lineage>
        <taxon>Eukaryota</taxon>
        <taxon>Sar</taxon>
        <taxon>Alveolata</taxon>
        <taxon>Dinophyceae</taxon>
        <taxon>Prorocentrales</taxon>
        <taxon>Prorocentraceae</taxon>
        <taxon>Prorocentrum</taxon>
    </lineage>
</organism>
<feature type="region of interest" description="Disordered" evidence="4">
    <location>
        <begin position="381"/>
        <end position="403"/>
    </location>
</feature>
<reference evidence="5" key="1">
    <citation type="submission" date="2023-10" db="EMBL/GenBank/DDBJ databases">
        <authorList>
            <person name="Chen Y."/>
            <person name="Shah S."/>
            <person name="Dougan E. K."/>
            <person name="Thang M."/>
            <person name="Chan C."/>
        </authorList>
    </citation>
    <scope>NUCLEOTIDE SEQUENCE [LARGE SCALE GENOMIC DNA]</scope>
</reference>
<evidence type="ECO:0000313" key="5">
    <source>
        <dbReference type="EMBL" id="CAK0892467.1"/>
    </source>
</evidence>
<gene>
    <name evidence="5" type="ORF">PCOR1329_LOCUS72123</name>
</gene>
<keyword evidence="1" id="KW-0479">Metal-binding</keyword>
<sequence length="421" mass="44293">MTSSSSLPAVWKSTSGLSQAGLSQASDEVAQLVLQQVKESESERTRGTASPKHRVSLWPGLERAYSWSESEDGTETTSQWSAPAGRRRGSAASSSQPRSPRQQDVRDPSRAAEPRREPQKGSGPEPLGGQRQMAQQQKELVCAQLKKELRDRLRQLDAVALAKWKRLEQEHQLNREFLQKQVAWLAAQRAKRRAVDELERARTELLSCAPSPASGDLAAASLALGGRAELEVQPVSPAVGSATAWAAGCAGSWPGPGRVAATVPGASAGGDGARAGSPTAPACFVAWHGAASSAGVASTSTSRLLPQAVQGLGQQPQPPKCPKGHLMQHSSMTPSARWHSICDICGADSQSQKGPGGGNARWKCEDCDYDVCFRCRPWSEAPASSRRSQGSSLSPGLSPTAAACRASPPAFAACAGAGSRH</sequence>
<comment type="caution">
    <text evidence="5">The sequence shown here is derived from an EMBL/GenBank/DDBJ whole genome shotgun (WGS) entry which is preliminary data.</text>
</comment>
<evidence type="ECO:0000256" key="2">
    <source>
        <dbReference type="ARBA" id="ARBA00022771"/>
    </source>
</evidence>
<keyword evidence="3" id="KW-0862">Zinc</keyword>
<evidence type="ECO:0000256" key="3">
    <source>
        <dbReference type="ARBA" id="ARBA00022833"/>
    </source>
</evidence>
<protein>
    <recommendedName>
        <fullName evidence="7">ZZ-type domain-containing protein</fullName>
    </recommendedName>
</protein>
<feature type="compositionally biased region" description="Basic and acidic residues" evidence="4">
    <location>
        <begin position="101"/>
        <end position="119"/>
    </location>
</feature>
<keyword evidence="2" id="KW-0863">Zinc-finger</keyword>
<evidence type="ECO:0000313" key="6">
    <source>
        <dbReference type="Proteomes" id="UP001189429"/>
    </source>
</evidence>
<feature type="region of interest" description="Disordered" evidence="4">
    <location>
        <begin position="1"/>
        <end position="136"/>
    </location>
</feature>
<evidence type="ECO:0008006" key="7">
    <source>
        <dbReference type="Google" id="ProtNLM"/>
    </source>
</evidence>
<feature type="compositionally biased region" description="Low complexity" evidence="4">
    <location>
        <begin position="90"/>
        <end position="100"/>
    </location>
</feature>
<feature type="compositionally biased region" description="Polar residues" evidence="4">
    <location>
        <begin position="1"/>
        <end position="26"/>
    </location>
</feature>
<evidence type="ECO:0000256" key="1">
    <source>
        <dbReference type="ARBA" id="ARBA00022723"/>
    </source>
</evidence>
<dbReference type="Gene3D" id="3.30.60.90">
    <property type="match status" value="1"/>
</dbReference>
<accession>A0ABN9X1E0</accession>
<dbReference type="InterPro" id="IPR043145">
    <property type="entry name" value="Znf_ZZ_sf"/>
</dbReference>
<proteinExistence type="predicted"/>
<dbReference type="EMBL" id="CAUYUJ010019616">
    <property type="protein sequence ID" value="CAK0892467.1"/>
    <property type="molecule type" value="Genomic_DNA"/>
</dbReference>
<evidence type="ECO:0000256" key="4">
    <source>
        <dbReference type="SAM" id="MobiDB-lite"/>
    </source>
</evidence>
<keyword evidence="6" id="KW-1185">Reference proteome</keyword>
<name>A0ABN9X1E0_9DINO</name>